<accession>A0A1Y2H8L9</accession>
<feature type="compositionally biased region" description="Polar residues" evidence="1">
    <location>
        <begin position="47"/>
        <end position="69"/>
    </location>
</feature>
<organism evidence="2 3">
    <name type="scientific">Catenaria anguillulae PL171</name>
    <dbReference type="NCBI Taxonomy" id="765915"/>
    <lineage>
        <taxon>Eukaryota</taxon>
        <taxon>Fungi</taxon>
        <taxon>Fungi incertae sedis</taxon>
        <taxon>Blastocladiomycota</taxon>
        <taxon>Blastocladiomycetes</taxon>
        <taxon>Blastocladiales</taxon>
        <taxon>Catenariaceae</taxon>
        <taxon>Catenaria</taxon>
    </lineage>
</organism>
<evidence type="ECO:0000313" key="3">
    <source>
        <dbReference type="Proteomes" id="UP000193411"/>
    </source>
</evidence>
<feature type="region of interest" description="Disordered" evidence="1">
    <location>
        <begin position="163"/>
        <end position="229"/>
    </location>
</feature>
<gene>
    <name evidence="2" type="ORF">BCR44DRAFT_76201</name>
</gene>
<keyword evidence="3" id="KW-1185">Reference proteome</keyword>
<feature type="compositionally biased region" description="Low complexity" evidence="1">
    <location>
        <begin position="25"/>
        <end position="46"/>
    </location>
</feature>
<dbReference type="EMBL" id="MCFL01000087">
    <property type="protein sequence ID" value="ORZ30344.1"/>
    <property type="molecule type" value="Genomic_DNA"/>
</dbReference>
<evidence type="ECO:0000313" key="2">
    <source>
        <dbReference type="EMBL" id="ORZ30344.1"/>
    </source>
</evidence>
<name>A0A1Y2H8L9_9FUNG</name>
<feature type="region of interest" description="Disordered" evidence="1">
    <location>
        <begin position="1"/>
        <end position="125"/>
    </location>
</feature>
<reference evidence="2 3" key="1">
    <citation type="submission" date="2016-07" db="EMBL/GenBank/DDBJ databases">
        <title>Pervasive Adenine N6-methylation of Active Genes in Fungi.</title>
        <authorList>
            <consortium name="DOE Joint Genome Institute"/>
            <person name="Mondo S.J."/>
            <person name="Dannebaum R.O."/>
            <person name="Kuo R.C."/>
            <person name="Labutti K."/>
            <person name="Haridas S."/>
            <person name="Kuo A."/>
            <person name="Salamov A."/>
            <person name="Ahrendt S.R."/>
            <person name="Lipzen A."/>
            <person name="Sullivan W."/>
            <person name="Andreopoulos W.B."/>
            <person name="Clum A."/>
            <person name="Lindquist E."/>
            <person name="Daum C."/>
            <person name="Ramamoorthy G.K."/>
            <person name="Gryganskyi A."/>
            <person name="Culley D."/>
            <person name="Magnuson J.K."/>
            <person name="James T.Y."/>
            <person name="O'Malley M.A."/>
            <person name="Stajich J.E."/>
            <person name="Spatafora J.W."/>
            <person name="Visel A."/>
            <person name="Grigoriev I.V."/>
        </authorList>
    </citation>
    <scope>NUCLEOTIDE SEQUENCE [LARGE SCALE GENOMIC DNA]</scope>
    <source>
        <strain evidence="2 3">PL171</strain>
    </source>
</reference>
<proteinExistence type="predicted"/>
<dbReference type="AlphaFoldDB" id="A0A1Y2H8L9"/>
<feature type="compositionally biased region" description="Pro residues" evidence="1">
    <location>
        <begin position="204"/>
        <end position="219"/>
    </location>
</feature>
<protein>
    <submittedName>
        <fullName evidence="2">Uncharacterized protein</fullName>
    </submittedName>
</protein>
<comment type="caution">
    <text evidence="2">The sequence shown here is derived from an EMBL/GenBank/DDBJ whole genome shotgun (WGS) entry which is preliminary data.</text>
</comment>
<dbReference type="Proteomes" id="UP000193411">
    <property type="component" value="Unassembled WGS sequence"/>
</dbReference>
<feature type="compositionally biased region" description="Low complexity" evidence="1">
    <location>
        <begin position="220"/>
        <end position="229"/>
    </location>
</feature>
<evidence type="ECO:0000256" key="1">
    <source>
        <dbReference type="SAM" id="MobiDB-lite"/>
    </source>
</evidence>
<feature type="compositionally biased region" description="Polar residues" evidence="1">
    <location>
        <begin position="1"/>
        <end position="24"/>
    </location>
</feature>
<sequence>MSRPTNTSWSADSSAVPTPDATNPSSMVSTTTTFGSTPSPTTHTSTNAMNANATGTESQSSDAPSTETATPAPRLRIGPIERPGLPPPLNPIADPEPDPTPSPDPPADGGNGGSDEPAPPFGIFLAPIMIDPDPLPLNDTVHIPALATATPPFLGVAVVPPRATTTEGSQSGGGGTPPLASLRAPLNQIAPSDPPMPSASVAFPPTPTNPSLPSSPPSAQPSISLTPSTPSTCGNNVCDATDKCATCPQDCSFARPVLLPLRHLTTYKRALEPLRVAAAAGSQQASDTLQRVQRIVQGTESKVIACDAPHIWQTCQRPAGRNGQQQQTAAVVVMGDVHPHPVWTVKAIDALSEVGVAATVFLNPHRMMGHGIGPDGDLAGVRRAVKHALRKGHSLGLLATEAPISVATLTLMHDVYSRLPNWLDLADSDSALGVLDVPPAPASTMYPSWAPTGLHIASPMYLTYPSLPLSTTRALILLNTTLVVPTFPVHESMLAHLLIPDLAAAMDVVEYHLDQLKGHTGLPGWMVSIEANTLNEIKLIEPIVKVLRERVGVRIVEGGIKGCDQDRVGASVGRARDVVDTLRGEAKREPVVGVEDKSAWAVGLEDGHEDRDEFLFVR</sequence>